<evidence type="ECO:0000313" key="3">
    <source>
        <dbReference type="Proteomes" id="UP000678281"/>
    </source>
</evidence>
<sequence>MNHQPTNLALLDRLRSTDVAARVGAVDAPDILAEFIASGVRFVSSAAHMERRHDDAVRELIACIRSTGDDEPILNEGGIYFGCWLESTGTINAELLSRFIPSVAAATFAGFATHQRDDGLFPYKLTATGPVFSQIQTVTPLARSVWTHYCLNGRDKVWLARLYAAMARNDAWLAQWRDTRGTGAVEAFCTFDTGHDLSARFWHVPDSPFNNDPKAFHPDNPLLPFIAPDLTANVACQRLYLARMAKELGESGDVWLDKAEASTAALFTQCFDAEEGFFYDRDRHGRHVRVQSDVLLRVLACEIGDDAFFAKALERYLLNTSKFFAKYPFTSLALDDPRFDPAFDYNSWCGPSNFLSLIRAPHAFEAHHRHVELSWVLQPVLSALFKSTRFAQTINPFTGAEGFTEVYSPSILCLLDFVERLCGIQPRPDGAVWFTGLTPQQIEHRDVAHETGYARTVDGQNFELINTASHITAYRDGGPLFSAPRGVRIITDRTGQITGLVGMSASTVTGELTTAEGNYSFAIGPNEQLDLKGQELVRVRDPALVAPTY</sequence>
<proteinExistence type="predicted"/>
<dbReference type="AlphaFoldDB" id="A0A942I7C6"/>
<evidence type="ECO:0000259" key="1">
    <source>
        <dbReference type="Pfam" id="PF22422"/>
    </source>
</evidence>
<feature type="domain" description="Mannosylglycerate hydrolase MGH1-like glycoside hydrolase" evidence="1">
    <location>
        <begin position="112"/>
        <end position="404"/>
    </location>
</feature>
<dbReference type="RefSeq" id="WP_212659612.1">
    <property type="nucleotide sequence ID" value="NZ_JAGXTP010000002.1"/>
</dbReference>
<evidence type="ECO:0000313" key="2">
    <source>
        <dbReference type="EMBL" id="MBS3849998.1"/>
    </source>
</evidence>
<dbReference type="EMBL" id="JAGXTP010000002">
    <property type="protein sequence ID" value="MBS3849998.1"/>
    <property type="molecule type" value="Genomic_DNA"/>
</dbReference>
<keyword evidence="3" id="KW-1185">Reference proteome</keyword>
<name>A0A942I7C6_9HYPH</name>
<organism evidence="2 3">
    <name type="scientific">Devosia litorisediminis</name>
    <dbReference type="NCBI Taxonomy" id="2829817"/>
    <lineage>
        <taxon>Bacteria</taxon>
        <taxon>Pseudomonadati</taxon>
        <taxon>Pseudomonadota</taxon>
        <taxon>Alphaproteobacteria</taxon>
        <taxon>Hyphomicrobiales</taxon>
        <taxon>Devosiaceae</taxon>
        <taxon>Devosia</taxon>
    </lineage>
</organism>
<dbReference type="SUPFAM" id="SSF48208">
    <property type="entry name" value="Six-hairpin glycosidases"/>
    <property type="match status" value="1"/>
</dbReference>
<comment type="caution">
    <text evidence="2">The sequence shown here is derived from an EMBL/GenBank/DDBJ whole genome shotgun (WGS) entry which is preliminary data.</text>
</comment>
<protein>
    <recommendedName>
        <fullName evidence="1">Mannosylglycerate hydrolase MGH1-like glycoside hydrolase domain-containing protein</fullName>
    </recommendedName>
</protein>
<dbReference type="InterPro" id="IPR012341">
    <property type="entry name" value="6hp_glycosidase-like_sf"/>
</dbReference>
<accession>A0A942I7C6</accession>
<dbReference type="Gene3D" id="1.50.10.10">
    <property type="match status" value="1"/>
</dbReference>
<dbReference type="GO" id="GO:0005975">
    <property type="term" value="P:carbohydrate metabolic process"/>
    <property type="evidence" value="ECO:0007669"/>
    <property type="project" value="InterPro"/>
</dbReference>
<dbReference type="Proteomes" id="UP000678281">
    <property type="component" value="Unassembled WGS sequence"/>
</dbReference>
<reference evidence="2" key="1">
    <citation type="submission" date="2021-04" db="EMBL/GenBank/DDBJ databases">
        <title>Devosia litorisediminis sp. nov., isolated from a sand dune.</title>
        <authorList>
            <person name="Park S."/>
            <person name="Yoon J.-H."/>
        </authorList>
    </citation>
    <scope>NUCLEOTIDE SEQUENCE</scope>
    <source>
        <strain evidence="2">BSSL-BM10</strain>
    </source>
</reference>
<dbReference type="InterPro" id="IPR008928">
    <property type="entry name" value="6-hairpin_glycosidase_sf"/>
</dbReference>
<gene>
    <name evidence="2" type="ORF">KD146_14950</name>
</gene>
<dbReference type="InterPro" id="IPR054491">
    <property type="entry name" value="MGH1-like_GH"/>
</dbReference>
<dbReference type="Pfam" id="PF22422">
    <property type="entry name" value="MGH1-like_GH"/>
    <property type="match status" value="1"/>
</dbReference>